<dbReference type="Proteomes" id="UP000594261">
    <property type="component" value="Chromosome 1"/>
</dbReference>
<gene>
    <name evidence="8" type="primary">LOC115977467</name>
</gene>
<dbReference type="EnsemblPlants" id="QL93p0145_0005:mrna">
    <property type="protein sequence ID" value="QL93p0145_0005:mrna"/>
    <property type="gene ID" value="QL93p0145_0005"/>
</dbReference>
<feature type="transmembrane region" description="Helical" evidence="6">
    <location>
        <begin position="159"/>
        <end position="177"/>
    </location>
</feature>
<dbReference type="KEGG" id="qlo:115973572"/>
<evidence type="ECO:0000256" key="1">
    <source>
        <dbReference type="ARBA" id="ARBA00004477"/>
    </source>
</evidence>
<comment type="subcellular location">
    <subcellularLocation>
        <location evidence="1 6">Endoplasmic reticulum membrane</location>
        <topology evidence="1 6">Multi-pass membrane protein</topology>
    </subcellularLocation>
</comment>
<keyword evidence="4 6" id="KW-1133">Transmembrane helix</keyword>
<protein>
    <recommendedName>
        <fullName evidence="6">Reticulon-like protein</fullName>
    </recommendedName>
</protein>
<feature type="transmembrane region" description="Helical" evidence="6">
    <location>
        <begin position="134"/>
        <end position="153"/>
    </location>
</feature>
<evidence type="ECO:0000256" key="6">
    <source>
        <dbReference type="RuleBase" id="RU363132"/>
    </source>
</evidence>
<dbReference type="RefSeq" id="XP_030955228.1">
    <property type="nucleotide sequence ID" value="XM_031099368.1"/>
</dbReference>
<accession>A0A7N2KLR2</accession>
<evidence type="ECO:0000256" key="4">
    <source>
        <dbReference type="ARBA" id="ARBA00022989"/>
    </source>
</evidence>
<reference evidence="8 9" key="1">
    <citation type="journal article" date="2016" name="G3 (Bethesda)">
        <title>First Draft Assembly and Annotation of the Genome of a California Endemic Oak Quercus lobata Nee (Fagaceae).</title>
        <authorList>
            <person name="Sork V.L."/>
            <person name="Fitz-Gibbon S.T."/>
            <person name="Puiu D."/>
            <person name="Crepeau M."/>
            <person name="Gugger P.F."/>
            <person name="Sherman R."/>
            <person name="Stevens K."/>
            <person name="Langley C.H."/>
            <person name="Pellegrini M."/>
            <person name="Salzberg S.L."/>
        </authorList>
    </citation>
    <scope>NUCLEOTIDE SEQUENCE [LARGE SCALE GENOMIC DNA]</scope>
    <source>
        <strain evidence="8 9">cv. SW786</strain>
    </source>
</reference>
<dbReference type="InterPro" id="IPR003388">
    <property type="entry name" value="Reticulon"/>
</dbReference>
<evidence type="ECO:0000259" key="7">
    <source>
        <dbReference type="PROSITE" id="PS50845"/>
    </source>
</evidence>
<feature type="transmembrane region" description="Helical" evidence="6">
    <location>
        <begin position="46"/>
        <end position="61"/>
    </location>
</feature>
<dbReference type="PANTHER" id="PTHR10994">
    <property type="entry name" value="RETICULON"/>
    <property type="match status" value="1"/>
</dbReference>
<dbReference type="EnsemblPlants" id="QL01p010836:mrna">
    <property type="protein sequence ID" value="QL01p010836:mrna"/>
    <property type="gene ID" value="QL01p010836"/>
</dbReference>
<keyword evidence="9" id="KW-1185">Reference proteome</keyword>
<dbReference type="Gramene" id="QL93p0145_0005:mrna">
    <property type="protein sequence ID" value="QL93p0145_0005:mrna"/>
    <property type="gene ID" value="QL93p0145_0005"/>
</dbReference>
<evidence type="ECO:0000256" key="3">
    <source>
        <dbReference type="ARBA" id="ARBA00022824"/>
    </source>
</evidence>
<dbReference type="AlphaFoldDB" id="A0A7N2KLR2"/>
<dbReference type="Gramene" id="QL01p010836:mrna">
    <property type="protein sequence ID" value="QL01p010836:mrna"/>
    <property type="gene ID" value="QL01p010836"/>
</dbReference>
<feature type="domain" description="Reticulon" evidence="7">
    <location>
        <begin position="35"/>
        <end position="218"/>
    </location>
</feature>
<dbReference type="Pfam" id="PF02453">
    <property type="entry name" value="Reticulon"/>
    <property type="match status" value="1"/>
</dbReference>
<dbReference type="PANTHER" id="PTHR10994:SF157">
    <property type="entry name" value="RETICULON-LIKE PROTEIN B14"/>
    <property type="match status" value="1"/>
</dbReference>
<evidence type="ECO:0000256" key="2">
    <source>
        <dbReference type="ARBA" id="ARBA00022692"/>
    </source>
</evidence>
<proteinExistence type="predicted"/>
<evidence type="ECO:0000256" key="5">
    <source>
        <dbReference type="ARBA" id="ARBA00023136"/>
    </source>
</evidence>
<dbReference type="InterPro" id="IPR045064">
    <property type="entry name" value="Reticulon-like"/>
</dbReference>
<dbReference type="KEGG" id="qlo:115977467"/>
<dbReference type="OrthoDB" id="567788at2759"/>
<keyword evidence="2 6" id="KW-0812">Transmembrane</keyword>
<dbReference type="EMBL" id="LRBV02000001">
    <property type="status" value="NOT_ANNOTATED_CDS"/>
    <property type="molecule type" value="Genomic_DNA"/>
</dbReference>
<dbReference type="GO" id="GO:0005789">
    <property type="term" value="C:endoplasmic reticulum membrane"/>
    <property type="evidence" value="ECO:0007669"/>
    <property type="project" value="UniProtKB-SubCell"/>
</dbReference>
<evidence type="ECO:0000313" key="9">
    <source>
        <dbReference type="Proteomes" id="UP000594261"/>
    </source>
</evidence>
<evidence type="ECO:0000313" key="8">
    <source>
        <dbReference type="EnsemblPlants" id="QL01p010836:mrna"/>
    </source>
</evidence>
<sequence>MPTNYQSDSEDQAFSLGRLFGREKPLHQVFGGGKVADILLWKDKKLSATILIGFTIIWFLIEVVEYHFVTLLCHSLILAMLINFIWTNVSRLMDWTPPYIPDIRLSTESTFRYFIAKLNWFSYKFYEISSGKDFIYLIVAIASLWILSVIGTYMSSLNLLYIVFLCAHTLPVFYERYEKEVDYFANRSNRDLKKFYRKFDSKVLNKIPRGPVKDRKYK</sequence>
<feature type="transmembrane region" description="Helical" evidence="6">
    <location>
        <begin position="67"/>
        <end position="86"/>
    </location>
</feature>
<dbReference type="GO" id="GO:0009617">
    <property type="term" value="P:response to bacterium"/>
    <property type="evidence" value="ECO:0007669"/>
    <property type="project" value="InterPro"/>
</dbReference>
<organism evidence="8 9">
    <name type="scientific">Quercus lobata</name>
    <name type="common">Valley oak</name>
    <dbReference type="NCBI Taxonomy" id="97700"/>
    <lineage>
        <taxon>Eukaryota</taxon>
        <taxon>Viridiplantae</taxon>
        <taxon>Streptophyta</taxon>
        <taxon>Embryophyta</taxon>
        <taxon>Tracheophyta</taxon>
        <taxon>Spermatophyta</taxon>
        <taxon>Magnoliopsida</taxon>
        <taxon>eudicotyledons</taxon>
        <taxon>Gunneridae</taxon>
        <taxon>Pentapetalae</taxon>
        <taxon>rosids</taxon>
        <taxon>fabids</taxon>
        <taxon>Fagales</taxon>
        <taxon>Fagaceae</taxon>
        <taxon>Quercus</taxon>
    </lineage>
</organism>
<name>A0A7N2KLR2_QUELO</name>
<dbReference type="PROSITE" id="PS50845">
    <property type="entry name" value="RETICULON"/>
    <property type="match status" value="1"/>
</dbReference>
<reference evidence="8" key="2">
    <citation type="submission" date="2021-01" db="UniProtKB">
        <authorList>
            <consortium name="EnsemblPlants"/>
        </authorList>
    </citation>
    <scope>IDENTIFICATION</scope>
</reference>
<dbReference type="GeneID" id="115977467"/>
<keyword evidence="5 6" id="KW-0472">Membrane</keyword>
<dbReference type="OMA" id="IMYERYE"/>
<keyword evidence="3 6" id="KW-0256">Endoplasmic reticulum</keyword>